<dbReference type="PANTHER" id="PTHR45914">
    <property type="entry name" value="TRANSCRIPTION FACTOR HEC3-RELATED"/>
    <property type="match status" value="1"/>
</dbReference>
<dbReference type="OrthoDB" id="1921534at2759"/>
<reference evidence="7 8" key="1">
    <citation type="submission" date="2017-07" db="EMBL/GenBank/DDBJ databases">
        <title>An improved, manually edited Actinidia chinensis var. chinensis (kiwifruit) genome highlights the challenges associated with draft genomes and gene prediction in plants.</title>
        <authorList>
            <person name="Pilkington S."/>
            <person name="Crowhurst R."/>
            <person name="Hilario E."/>
            <person name="Nardozza S."/>
            <person name="Fraser L."/>
            <person name="Peng Y."/>
            <person name="Gunaseelan K."/>
            <person name="Simpson R."/>
            <person name="Tahir J."/>
            <person name="Deroles S."/>
            <person name="Templeton K."/>
            <person name="Luo Z."/>
            <person name="Davy M."/>
            <person name="Cheng C."/>
            <person name="Mcneilage M."/>
            <person name="Scaglione D."/>
            <person name="Liu Y."/>
            <person name="Zhang Q."/>
            <person name="Datson P."/>
            <person name="De Silva N."/>
            <person name="Gardiner S."/>
            <person name="Bassett H."/>
            <person name="Chagne D."/>
            <person name="Mccallum J."/>
            <person name="Dzierzon H."/>
            <person name="Deng C."/>
            <person name="Wang Y.-Y."/>
            <person name="Barron N."/>
            <person name="Manako K."/>
            <person name="Bowen J."/>
            <person name="Foster T."/>
            <person name="Erridge Z."/>
            <person name="Tiffin H."/>
            <person name="Waite C."/>
            <person name="Davies K."/>
            <person name="Grierson E."/>
            <person name="Laing W."/>
            <person name="Kirk R."/>
            <person name="Chen X."/>
            <person name="Wood M."/>
            <person name="Montefiori M."/>
            <person name="Brummell D."/>
            <person name="Schwinn K."/>
            <person name="Catanach A."/>
            <person name="Fullerton C."/>
            <person name="Li D."/>
            <person name="Meiyalaghan S."/>
            <person name="Nieuwenhuizen N."/>
            <person name="Read N."/>
            <person name="Prakash R."/>
            <person name="Hunter D."/>
            <person name="Zhang H."/>
            <person name="Mckenzie M."/>
            <person name="Knabel M."/>
            <person name="Harris A."/>
            <person name="Allan A."/>
            <person name="Chen A."/>
            <person name="Janssen B."/>
            <person name="Plunkett B."/>
            <person name="Dwamena C."/>
            <person name="Voogd C."/>
            <person name="Leif D."/>
            <person name="Lafferty D."/>
            <person name="Souleyre E."/>
            <person name="Varkonyi-Gasic E."/>
            <person name="Gambi F."/>
            <person name="Hanley J."/>
            <person name="Yao J.-L."/>
            <person name="Cheung J."/>
            <person name="David K."/>
            <person name="Warren B."/>
            <person name="Marsh K."/>
            <person name="Snowden K."/>
            <person name="Lin-Wang K."/>
            <person name="Brian L."/>
            <person name="Martinez-Sanchez M."/>
            <person name="Wang M."/>
            <person name="Ileperuma N."/>
            <person name="Macnee N."/>
            <person name="Campin R."/>
            <person name="Mcatee P."/>
            <person name="Drummond R."/>
            <person name="Espley R."/>
            <person name="Ireland H."/>
            <person name="Wu R."/>
            <person name="Atkinson R."/>
            <person name="Karunairetnam S."/>
            <person name="Bulley S."/>
            <person name="Chunkath S."/>
            <person name="Hanley Z."/>
            <person name="Storey R."/>
            <person name="Thrimawithana A."/>
            <person name="Thomson S."/>
            <person name="David C."/>
            <person name="Testolin R."/>
        </authorList>
    </citation>
    <scope>NUCLEOTIDE SEQUENCE [LARGE SCALE GENOMIC DNA]</scope>
    <source>
        <strain evidence="8">cv. Red5</strain>
        <tissue evidence="7">Young leaf</tissue>
    </source>
</reference>
<keyword evidence="2" id="KW-0805">Transcription regulation</keyword>
<dbReference type="Proteomes" id="UP000241394">
    <property type="component" value="Chromosome LG10"/>
</dbReference>
<dbReference type="SMR" id="A0A2R6R1V4"/>
<dbReference type="OMA" id="CREECIR"/>
<evidence type="ECO:0000313" key="7">
    <source>
        <dbReference type="EMBL" id="PSS19224.1"/>
    </source>
</evidence>
<comment type="subcellular location">
    <subcellularLocation>
        <location evidence="1">Nucleus</location>
    </subcellularLocation>
</comment>
<evidence type="ECO:0000256" key="1">
    <source>
        <dbReference type="ARBA" id="ARBA00004123"/>
    </source>
</evidence>
<dbReference type="GO" id="GO:0046983">
    <property type="term" value="F:protein dimerization activity"/>
    <property type="evidence" value="ECO:0007669"/>
    <property type="project" value="InterPro"/>
</dbReference>
<dbReference type="InParanoid" id="A0A2R6R1V4"/>
<dbReference type="Gramene" id="PSS19224">
    <property type="protein sequence ID" value="PSS19224"/>
    <property type="gene ID" value="CEY00_Acc11246"/>
</dbReference>
<dbReference type="STRING" id="1590841.A0A2R6R1V4"/>
<evidence type="ECO:0000256" key="2">
    <source>
        <dbReference type="ARBA" id="ARBA00023015"/>
    </source>
</evidence>
<dbReference type="InterPro" id="IPR045239">
    <property type="entry name" value="bHLH95_bHLH"/>
</dbReference>
<accession>A0A2R6R1V4</accession>
<sequence>MDLMGLQEHFTYPDACFDPLLLDPNQYSSFLSENYYPNFDNSTHISLSSDLFSPQLQEFHPYPYPYPYPYPKRQKDNNYHAAELELTVPPCLVDDWFIIPNPPDLTLPAVVVKRGGSRSLSAQSIAAKQRRRKITDKTQELGKLIPGGHKMKTAEMFQAAFKYMKYLQAQVGVLQSIASIQGNEEPLYTRELQALATSPNIQEKLYSSENCLVPKQFVQTLANDREFQSNSLILRDLDQWIQNSSG</sequence>
<dbReference type="InterPro" id="IPR011598">
    <property type="entry name" value="bHLH_dom"/>
</dbReference>
<dbReference type="PANTHER" id="PTHR45914:SF24">
    <property type="entry name" value="BHLH DOMAIN-CONTAINING PROTEIN"/>
    <property type="match status" value="1"/>
</dbReference>
<dbReference type="Gene3D" id="4.10.280.10">
    <property type="entry name" value="Helix-loop-helix DNA-binding domain"/>
    <property type="match status" value="1"/>
</dbReference>
<dbReference type="SUPFAM" id="SSF47459">
    <property type="entry name" value="HLH, helix-loop-helix DNA-binding domain"/>
    <property type="match status" value="1"/>
</dbReference>
<keyword evidence="5" id="KW-0539">Nucleus</keyword>
<name>A0A2R6R1V4_ACTCC</name>
<keyword evidence="3" id="KW-0238">DNA-binding</keyword>
<organism evidence="7 8">
    <name type="scientific">Actinidia chinensis var. chinensis</name>
    <name type="common">Chinese soft-hair kiwi</name>
    <dbReference type="NCBI Taxonomy" id="1590841"/>
    <lineage>
        <taxon>Eukaryota</taxon>
        <taxon>Viridiplantae</taxon>
        <taxon>Streptophyta</taxon>
        <taxon>Embryophyta</taxon>
        <taxon>Tracheophyta</taxon>
        <taxon>Spermatophyta</taxon>
        <taxon>Magnoliopsida</taxon>
        <taxon>eudicotyledons</taxon>
        <taxon>Gunneridae</taxon>
        <taxon>Pentapetalae</taxon>
        <taxon>asterids</taxon>
        <taxon>Ericales</taxon>
        <taxon>Actinidiaceae</taxon>
        <taxon>Actinidia</taxon>
    </lineage>
</organism>
<dbReference type="InterPro" id="IPR045843">
    <property type="entry name" value="IND-like"/>
</dbReference>
<proteinExistence type="predicted"/>
<keyword evidence="8" id="KW-1185">Reference proteome</keyword>
<dbReference type="FunCoup" id="A0A2R6R1V4">
    <property type="interactions" value="161"/>
</dbReference>
<dbReference type="PROSITE" id="PS50888">
    <property type="entry name" value="BHLH"/>
    <property type="match status" value="1"/>
</dbReference>
<evidence type="ECO:0000259" key="6">
    <source>
        <dbReference type="PROSITE" id="PS50888"/>
    </source>
</evidence>
<feature type="domain" description="BHLH" evidence="6">
    <location>
        <begin position="118"/>
        <end position="167"/>
    </location>
</feature>
<dbReference type="EMBL" id="NKQK01000010">
    <property type="protein sequence ID" value="PSS19224.1"/>
    <property type="molecule type" value="Genomic_DNA"/>
</dbReference>
<dbReference type="GO" id="GO:0003700">
    <property type="term" value="F:DNA-binding transcription factor activity"/>
    <property type="evidence" value="ECO:0007669"/>
    <property type="project" value="InterPro"/>
</dbReference>
<evidence type="ECO:0000256" key="4">
    <source>
        <dbReference type="ARBA" id="ARBA00023163"/>
    </source>
</evidence>
<keyword evidence="4" id="KW-0804">Transcription</keyword>
<dbReference type="Pfam" id="PF00010">
    <property type="entry name" value="HLH"/>
    <property type="match status" value="1"/>
</dbReference>
<dbReference type="GO" id="GO:0003677">
    <property type="term" value="F:DNA binding"/>
    <property type="evidence" value="ECO:0007669"/>
    <property type="project" value="UniProtKB-KW"/>
</dbReference>
<dbReference type="GO" id="GO:0005634">
    <property type="term" value="C:nucleus"/>
    <property type="evidence" value="ECO:0007669"/>
    <property type="project" value="UniProtKB-SubCell"/>
</dbReference>
<dbReference type="AlphaFoldDB" id="A0A2R6R1V4"/>
<reference evidence="8" key="2">
    <citation type="journal article" date="2018" name="BMC Genomics">
        <title>A manually annotated Actinidia chinensis var. chinensis (kiwifruit) genome highlights the challenges associated with draft genomes and gene prediction in plants.</title>
        <authorList>
            <person name="Pilkington S.M."/>
            <person name="Crowhurst R."/>
            <person name="Hilario E."/>
            <person name="Nardozza S."/>
            <person name="Fraser L."/>
            <person name="Peng Y."/>
            <person name="Gunaseelan K."/>
            <person name="Simpson R."/>
            <person name="Tahir J."/>
            <person name="Deroles S.C."/>
            <person name="Templeton K."/>
            <person name="Luo Z."/>
            <person name="Davy M."/>
            <person name="Cheng C."/>
            <person name="McNeilage M."/>
            <person name="Scaglione D."/>
            <person name="Liu Y."/>
            <person name="Zhang Q."/>
            <person name="Datson P."/>
            <person name="De Silva N."/>
            <person name="Gardiner S.E."/>
            <person name="Bassett H."/>
            <person name="Chagne D."/>
            <person name="McCallum J."/>
            <person name="Dzierzon H."/>
            <person name="Deng C."/>
            <person name="Wang Y.Y."/>
            <person name="Barron L."/>
            <person name="Manako K."/>
            <person name="Bowen J."/>
            <person name="Foster T.M."/>
            <person name="Erridge Z.A."/>
            <person name="Tiffin H."/>
            <person name="Waite C.N."/>
            <person name="Davies K.M."/>
            <person name="Grierson E.P."/>
            <person name="Laing W.A."/>
            <person name="Kirk R."/>
            <person name="Chen X."/>
            <person name="Wood M."/>
            <person name="Montefiori M."/>
            <person name="Brummell D.A."/>
            <person name="Schwinn K.E."/>
            <person name="Catanach A."/>
            <person name="Fullerton C."/>
            <person name="Li D."/>
            <person name="Meiyalaghan S."/>
            <person name="Nieuwenhuizen N."/>
            <person name="Read N."/>
            <person name="Prakash R."/>
            <person name="Hunter D."/>
            <person name="Zhang H."/>
            <person name="McKenzie M."/>
            <person name="Knabel M."/>
            <person name="Harris A."/>
            <person name="Allan A.C."/>
            <person name="Gleave A."/>
            <person name="Chen A."/>
            <person name="Janssen B.J."/>
            <person name="Plunkett B."/>
            <person name="Ampomah-Dwamena C."/>
            <person name="Voogd C."/>
            <person name="Leif D."/>
            <person name="Lafferty D."/>
            <person name="Souleyre E.J.F."/>
            <person name="Varkonyi-Gasic E."/>
            <person name="Gambi F."/>
            <person name="Hanley J."/>
            <person name="Yao J.L."/>
            <person name="Cheung J."/>
            <person name="David K.M."/>
            <person name="Warren B."/>
            <person name="Marsh K."/>
            <person name="Snowden K.C."/>
            <person name="Lin-Wang K."/>
            <person name="Brian L."/>
            <person name="Martinez-Sanchez M."/>
            <person name="Wang M."/>
            <person name="Ileperuma N."/>
            <person name="Macnee N."/>
            <person name="Campin R."/>
            <person name="McAtee P."/>
            <person name="Drummond R.S.M."/>
            <person name="Espley R.V."/>
            <person name="Ireland H.S."/>
            <person name="Wu R."/>
            <person name="Atkinson R.G."/>
            <person name="Karunairetnam S."/>
            <person name="Bulley S."/>
            <person name="Chunkath S."/>
            <person name="Hanley Z."/>
            <person name="Storey R."/>
            <person name="Thrimawithana A.H."/>
            <person name="Thomson S."/>
            <person name="David C."/>
            <person name="Testolin R."/>
            <person name="Huang H."/>
            <person name="Hellens R.P."/>
            <person name="Schaffer R.J."/>
        </authorList>
    </citation>
    <scope>NUCLEOTIDE SEQUENCE [LARGE SCALE GENOMIC DNA]</scope>
    <source>
        <strain evidence="8">cv. Red5</strain>
    </source>
</reference>
<evidence type="ECO:0000313" key="8">
    <source>
        <dbReference type="Proteomes" id="UP000241394"/>
    </source>
</evidence>
<comment type="caution">
    <text evidence="7">The sequence shown here is derived from an EMBL/GenBank/DDBJ whole genome shotgun (WGS) entry which is preliminary data.</text>
</comment>
<gene>
    <name evidence="7" type="ORF">CEY00_Acc11246</name>
</gene>
<dbReference type="CDD" id="cd11393">
    <property type="entry name" value="bHLH_AtbHLH_like"/>
    <property type="match status" value="1"/>
</dbReference>
<dbReference type="InterPro" id="IPR036638">
    <property type="entry name" value="HLH_DNA-bd_sf"/>
</dbReference>
<evidence type="ECO:0000256" key="5">
    <source>
        <dbReference type="ARBA" id="ARBA00023242"/>
    </source>
</evidence>
<protein>
    <submittedName>
        <fullName evidence="7">Transcription factor bHLH52 like</fullName>
    </submittedName>
</protein>
<dbReference type="SMART" id="SM00353">
    <property type="entry name" value="HLH"/>
    <property type="match status" value="1"/>
</dbReference>
<evidence type="ECO:0000256" key="3">
    <source>
        <dbReference type="ARBA" id="ARBA00023125"/>
    </source>
</evidence>